<feature type="compositionally biased region" description="Polar residues" evidence="8">
    <location>
        <begin position="213"/>
        <end position="225"/>
    </location>
</feature>
<dbReference type="EMBL" id="GG666612">
    <property type="protein sequence ID" value="EEN49405.1"/>
    <property type="molecule type" value="Genomic_DNA"/>
</dbReference>
<evidence type="ECO:0000256" key="6">
    <source>
        <dbReference type="ARBA" id="ARBA00023163"/>
    </source>
</evidence>
<dbReference type="InterPro" id="IPR051647">
    <property type="entry name" value="Mediator_comp_sub12"/>
</dbReference>
<evidence type="ECO:0000313" key="10">
    <source>
        <dbReference type="EMBL" id="EEN49405.1"/>
    </source>
</evidence>
<evidence type="ECO:0000256" key="3">
    <source>
        <dbReference type="ARBA" id="ARBA00022491"/>
    </source>
</evidence>
<protein>
    <recommendedName>
        <fullName evidence="9">Mediator complex subunit Med12 domain-containing protein</fullName>
    </recommendedName>
</protein>
<keyword evidence="6" id="KW-0804">Transcription</keyword>
<dbReference type="PANTHER" id="PTHR46007:SF11">
    <property type="entry name" value="MEDIATOR OF RNA POLYMERASE II TRANSCRIPTION SUBUNIT 12"/>
    <property type="match status" value="1"/>
</dbReference>
<evidence type="ECO:0000256" key="1">
    <source>
        <dbReference type="ARBA" id="ARBA00004123"/>
    </source>
</evidence>
<comment type="similarity">
    <text evidence="2">Belongs to the Mediator complex subunit 12 family.</text>
</comment>
<dbReference type="InterPro" id="IPR019035">
    <property type="entry name" value="Mediator_Med12"/>
</dbReference>
<dbReference type="InterPro" id="IPR021990">
    <property type="entry name" value="Mediator_Med12_LCEWAV"/>
</dbReference>
<name>C3ZF99_BRAFL</name>
<organism>
    <name type="scientific">Branchiostoma floridae</name>
    <name type="common">Florida lancelet</name>
    <name type="synonym">Amphioxus</name>
    <dbReference type="NCBI Taxonomy" id="7739"/>
    <lineage>
        <taxon>Eukaryota</taxon>
        <taxon>Metazoa</taxon>
        <taxon>Chordata</taxon>
        <taxon>Cephalochordata</taxon>
        <taxon>Leptocardii</taxon>
        <taxon>Amphioxiformes</taxon>
        <taxon>Branchiostomatidae</taxon>
        <taxon>Branchiostoma</taxon>
    </lineage>
</organism>
<dbReference type="AlphaFoldDB" id="C3ZF99"/>
<dbReference type="PANTHER" id="PTHR46007">
    <property type="entry name" value="MEDIATOR OF RNA POLYMERASE II TRANSCRIPTION SUBUNIT 12"/>
    <property type="match status" value="1"/>
</dbReference>
<dbReference type="STRING" id="7739.C3ZF99"/>
<evidence type="ECO:0000259" key="9">
    <source>
        <dbReference type="SMART" id="SM01281"/>
    </source>
</evidence>
<dbReference type="SMART" id="SM01281">
    <property type="entry name" value="Med12"/>
    <property type="match status" value="1"/>
</dbReference>
<feature type="region of interest" description="Disordered" evidence="8">
    <location>
        <begin position="204"/>
        <end position="225"/>
    </location>
</feature>
<keyword evidence="7" id="KW-0539">Nucleus</keyword>
<dbReference type="GO" id="GO:0006357">
    <property type="term" value="P:regulation of transcription by RNA polymerase II"/>
    <property type="evidence" value="ECO:0007669"/>
    <property type="project" value="InterPro"/>
</dbReference>
<keyword evidence="3" id="KW-0678">Repressor</keyword>
<sequence length="712" mass="79633">MAGATVCYEYRPLKRPRLGPPDVYPQDPKQREDELTATSVKQGYNNQPNFSDEHGTARNCNIDTSKFGEAFAAILAEKQKLNTLQEPGRKKPPINAKDNFWPVTARSRSAINVWFQDLAGQKPLMALSKKVPIFNKKEEIFSFLCEYSVPLLRATWFVKMTSAYYVAISEAKIKKRQMNDPSQEWTQAMTRFLKEQLSKISEHYQQTPPPAGGSQSCSNLLGTNGPTMSQDTEQAMKLWQYNTRLTFYLFQEGLLDRQELLTWLLDLLDRTKSSDDSMLRLFLPMLLQYVDDFVQSQQLSRRLAYTCAKKIAIMCSDSPCASAALNNQSSVGQGSANPVSAVYSEVQHCCHHRAVVLGLSCILQTVTLCCPTALVWNGVGESKSSAVTGSPLDILPCAPSSLPLPAGLSSAANQIRSNIRAREDEIRQRGQAAEVKWSSDKCQQSRTGSTISAMLNVLEILDKHTFDRMDSNNSLDTLYNRIFGSSHGKNGAECSSNNDAIIDLLCEWGVTTKRAGEHRAMVVAYLLEKQQVEMETERLGEMETMDEKESISSASLSNNGLPPFQQLLMRFLDTKAPTLDNGEELSDEDRQAFANLVLLFSELIRSEVFSHDAYMCTLISRGDLLHTPTDSEMVAPSPMPDSKGEQAHKNKSLRHIQFARNFPLPHDNSAHEHNQRLVLLYGVGKARDEAKHQVCCLLSAILSIIFSYKEKL</sequence>
<proteinExistence type="inferred from homology"/>
<evidence type="ECO:0000256" key="5">
    <source>
        <dbReference type="ARBA" id="ARBA00023159"/>
    </source>
</evidence>
<dbReference type="eggNOG" id="KOG3598">
    <property type="taxonomic scope" value="Eukaryota"/>
</dbReference>
<keyword evidence="4" id="KW-0805">Transcription regulation</keyword>
<dbReference type="Pfam" id="PF09497">
    <property type="entry name" value="Med12"/>
    <property type="match status" value="1"/>
</dbReference>
<dbReference type="Pfam" id="PF12145">
    <property type="entry name" value="Med12-LCEWAV"/>
    <property type="match status" value="1"/>
</dbReference>
<reference evidence="10" key="1">
    <citation type="journal article" date="2008" name="Nature">
        <title>The amphioxus genome and the evolution of the chordate karyotype.</title>
        <authorList>
            <consortium name="US DOE Joint Genome Institute (JGI-PGF)"/>
            <person name="Putnam N.H."/>
            <person name="Butts T."/>
            <person name="Ferrier D.E.K."/>
            <person name="Furlong R.F."/>
            <person name="Hellsten U."/>
            <person name="Kawashima T."/>
            <person name="Robinson-Rechavi M."/>
            <person name="Shoguchi E."/>
            <person name="Terry A."/>
            <person name="Yu J.-K."/>
            <person name="Benito-Gutierrez E.L."/>
            <person name="Dubchak I."/>
            <person name="Garcia-Fernandez J."/>
            <person name="Gibson-Brown J.J."/>
            <person name="Grigoriev I.V."/>
            <person name="Horton A.C."/>
            <person name="de Jong P.J."/>
            <person name="Jurka J."/>
            <person name="Kapitonov V.V."/>
            <person name="Kohara Y."/>
            <person name="Kuroki Y."/>
            <person name="Lindquist E."/>
            <person name="Lucas S."/>
            <person name="Osoegawa K."/>
            <person name="Pennacchio L.A."/>
            <person name="Salamov A.A."/>
            <person name="Satou Y."/>
            <person name="Sauka-Spengler T."/>
            <person name="Schmutz J."/>
            <person name="Shin-I T."/>
            <person name="Toyoda A."/>
            <person name="Bronner-Fraser M."/>
            <person name="Fujiyama A."/>
            <person name="Holland L.Z."/>
            <person name="Holland P.W.H."/>
            <person name="Satoh N."/>
            <person name="Rokhsar D.S."/>
        </authorList>
    </citation>
    <scope>NUCLEOTIDE SEQUENCE [LARGE SCALE GENOMIC DNA]</scope>
    <source>
        <strain evidence="10">S238N-H82</strain>
        <tissue evidence="10">Testes</tissue>
    </source>
</reference>
<gene>
    <name evidence="10" type="ORF">BRAFLDRAFT_70837</name>
</gene>
<feature type="domain" description="Mediator complex subunit Med12" evidence="9">
    <location>
        <begin position="99"/>
        <end position="159"/>
    </location>
</feature>
<evidence type="ECO:0000256" key="2">
    <source>
        <dbReference type="ARBA" id="ARBA00010289"/>
    </source>
</evidence>
<comment type="subcellular location">
    <subcellularLocation>
        <location evidence="1">Nucleus</location>
    </subcellularLocation>
</comment>
<keyword evidence="5" id="KW-0010">Activator</keyword>
<dbReference type="InParanoid" id="C3ZF99"/>
<dbReference type="GO" id="GO:0016592">
    <property type="term" value="C:mediator complex"/>
    <property type="evidence" value="ECO:0007669"/>
    <property type="project" value="InterPro"/>
</dbReference>
<accession>C3ZF99</accession>
<dbReference type="GO" id="GO:0003712">
    <property type="term" value="F:transcription coregulator activity"/>
    <property type="evidence" value="ECO:0007669"/>
    <property type="project" value="InterPro"/>
</dbReference>
<evidence type="ECO:0000256" key="7">
    <source>
        <dbReference type="ARBA" id="ARBA00023242"/>
    </source>
</evidence>
<evidence type="ECO:0000256" key="8">
    <source>
        <dbReference type="SAM" id="MobiDB-lite"/>
    </source>
</evidence>
<evidence type="ECO:0000256" key="4">
    <source>
        <dbReference type="ARBA" id="ARBA00023015"/>
    </source>
</evidence>
<feature type="region of interest" description="Disordered" evidence="8">
    <location>
        <begin position="14"/>
        <end position="34"/>
    </location>
</feature>